<dbReference type="Proteomes" id="UP001610335">
    <property type="component" value="Unassembled WGS sequence"/>
</dbReference>
<reference evidence="1 2" key="1">
    <citation type="submission" date="2024-07" db="EMBL/GenBank/DDBJ databases">
        <title>Section-level genome sequencing and comparative genomics of Aspergillus sections Usti and Cavernicolus.</title>
        <authorList>
            <consortium name="Lawrence Berkeley National Laboratory"/>
            <person name="Nybo J.L."/>
            <person name="Vesth T.C."/>
            <person name="Theobald S."/>
            <person name="Frisvad J.C."/>
            <person name="Larsen T.O."/>
            <person name="Kjaerboelling I."/>
            <person name="Rothschild-Mancinelli K."/>
            <person name="Lyhne E.K."/>
            <person name="Kogle M.E."/>
            <person name="Barry K."/>
            <person name="Clum A."/>
            <person name="Na H."/>
            <person name="Ledsgaard L."/>
            <person name="Lin J."/>
            <person name="Lipzen A."/>
            <person name="Kuo A."/>
            <person name="Riley R."/>
            <person name="Mondo S."/>
            <person name="LaButti K."/>
            <person name="Haridas S."/>
            <person name="Pangalinan J."/>
            <person name="Salamov A.A."/>
            <person name="Simmons B.A."/>
            <person name="Magnuson J.K."/>
            <person name="Chen J."/>
            <person name="Drula E."/>
            <person name="Henrissat B."/>
            <person name="Wiebenga A."/>
            <person name="Lubbers R.J."/>
            <person name="Gomes A.C."/>
            <person name="Makela M.R."/>
            <person name="Stajich J."/>
            <person name="Grigoriev I.V."/>
            <person name="Mortensen U.H."/>
            <person name="De vries R.P."/>
            <person name="Baker S.E."/>
            <person name="Andersen M.R."/>
        </authorList>
    </citation>
    <scope>NUCLEOTIDE SEQUENCE [LARGE SCALE GENOMIC DNA]</scope>
    <source>
        <strain evidence="1 2">CBS 600.67</strain>
    </source>
</reference>
<comment type="caution">
    <text evidence="1">The sequence shown here is derived from an EMBL/GenBank/DDBJ whole genome shotgun (WGS) entry which is preliminary data.</text>
</comment>
<sequence length="619" mass="71734">MPDDSEDCLFHHVYHLLGDLCLERPEKYLNEEELAKLRTLEPLIYQLNEFTTFPERETAAWRHLGANRSRELLLHPSGDIDSPVACHIHNPTYYVKNLYCQETDNQSSPTIQQLNQAGFSSRNCLFFDHICRRNRTDDVLLFYNHDILQVHEEFMLSIRKTMAAKVEICWGKHVRERMKRLLTLTPLKLWGQFRDIELFLEMQNQTALRFIIFVAHPQFLFYHGSFTESGLRFRETQARKQDLYLTVASKLGGITVTRNFYERVHRPALYGQFDMVSRRLVLQLEANADAQLKAAFPVFSNEAKGILRRRQVSHARKAYTGKYTVLILKQTLRRCHQFAHASETLIEAVGQVAGQDFMGTASLRGIAQGDSMFILMSEWDGIMEWEQLPNPLLSNDLTLIEVVLQVAVWYISRVKKQRHSSVRDLIIAGVQPYNVMRRKCAKCGERVLDDAFACFAKADPQNMSFGFANLVPVDPNQGYRMATCQSLQCLRTAEWEECLLRCSPEERRKSSKRSKRFPRWTSECPSRYVIPIRGCKNCTKKYRSFVPTDNEIPTITQAAVSKKWKDLKAAGIEATDYPRRPDILWSRKSHLTKLQELELGLSPAETLLGEYVFHKKRVP</sequence>
<proteinExistence type="predicted"/>
<dbReference type="EMBL" id="JBFXLS010000055">
    <property type="protein sequence ID" value="KAL2823194.1"/>
    <property type="molecule type" value="Genomic_DNA"/>
</dbReference>
<accession>A0ABR4I607</accession>
<evidence type="ECO:0000313" key="1">
    <source>
        <dbReference type="EMBL" id="KAL2823194.1"/>
    </source>
</evidence>
<name>A0ABR4I607_9EURO</name>
<gene>
    <name evidence="1" type="ORF">BDW59DRAFT_173676</name>
</gene>
<evidence type="ECO:0000313" key="2">
    <source>
        <dbReference type="Proteomes" id="UP001610335"/>
    </source>
</evidence>
<organism evidence="1 2">
    <name type="scientific">Aspergillus cavernicola</name>
    <dbReference type="NCBI Taxonomy" id="176166"/>
    <lineage>
        <taxon>Eukaryota</taxon>
        <taxon>Fungi</taxon>
        <taxon>Dikarya</taxon>
        <taxon>Ascomycota</taxon>
        <taxon>Pezizomycotina</taxon>
        <taxon>Eurotiomycetes</taxon>
        <taxon>Eurotiomycetidae</taxon>
        <taxon>Eurotiales</taxon>
        <taxon>Aspergillaceae</taxon>
        <taxon>Aspergillus</taxon>
        <taxon>Aspergillus subgen. Nidulantes</taxon>
    </lineage>
</organism>
<keyword evidence="2" id="KW-1185">Reference proteome</keyword>
<protein>
    <submittedName>
        <fullName evidence="1">Uncharacterized protein</fullName>
    </submittedName>
</protein>